<reference evidence="1 2" key="1">
    <citation type="journal article" date="2016" name="Nat. Commun.">
        <title>Thousands of microbial genomes shed light on interconnected biogeochemical processes in an aquifer system.</title>
        <authorList>
            <person name="Anantharaman K."/>
            <person name="Brown C.T."/>
            <person name="Hug L.A."/>
            <person name="Sharon I."/>
            <person name="Castelle C.J."/>
            <person name="Probst A.J."/>
            <person name="Thomas B.C."/>
            <person name="Singh A."/>
            <person name="Wilkins M.J."/>
            <person name="Karaoz U."/>
            <person name="Brodie E.L."/>
            <person name="Williams K.H."/>
            <person name="Hubbard S.S."/>
            <person name="Banfield J.F."/>
        </authorList>
    </citation>
    <scope>NUCLEOTIDE SEQUENCE [LARGE SCALE GENOMIC DNA]</scope>
</reference>
<dbReference type="AlphaFoldDB" id="A0A1G1ZL78"/>
<dbReference type="Proteomes" id="UP000177960">
    <property type="component" value="Unassembled WGS sequence"/>
</dbReference>
<dbReference type="InterPro" id="IPR000831">
    <property type="entry name" value="Trp_repress"/>
</dbReference>
<sequence length="128" mass="15043">MAIIKNKKLNKALEKEIASELLKEFKKINSFNQAEEFLNKFMTSDEKILFIRRIAVIKLLEKKRKYRDIKELLGISSGTISKISDIIAGRGYGKNPNRKRKYSVFRQEKTFKPFRRKYKGATNIIDLL</sequence>
<organism evidence="1 2">
    <name type="scientific">Candidatus Harrisonbacteria bacterium RIFCSPHIGHO2_02_FULL_42_16</name>
    <dbReference type="NCBI Taxonomy" id="1798404"/>
    <lineage>
        <taxon>Bacteria</taxon>
        <taxon>Candidatus Harrisoniibacteriota</taxon>
    </lineage>
</organism>
<protein>
    <recommendedName>
        <fullName evidence="3">TrpR like protein, YerC/YecD</fullName>
    </recommendedName>
</protein>
<dbReference type="EMBL" id="MHJG01000002">
    <property type="protein sequence ID" value="OGY64580.1"/>
    <property type="molecule type" value="Genomic_DNA"/>
</dbReference>
<evidence type="ECO:0000313" key="1">
    <source>
        <dbReference type="EMBL" id="OGY64580.1"/>
    </source>
</evidence>
<comment type="caution">
    <text evidence="1">The sequence shown here is derived from an EMBL/GenBank/DDBJ whole genome shotgun (WGS) entry which is preliminary data.</text>
</comment>
<accession>A0A1G1ZL78</accession>
<dbReference type="GO" id="GO:0043565">
    <property type="term" value="F:sequence-specific DNA binding"/>
    <property type="evidence" value="ECO:0007669"/>
    <property type="project" value="InterPro"/>
</dbReference>
<dbReference type="Pfam" id="PF01371">
    <property type="entry name" value="Trp_repressor"/>
    <property type="match status" value="1"/>
</dbReference>
<dbReference type="Gene3D" id="1.10.1270.10">
    <property type="entry name" value="TrpR-like"/>
    <property type="match status" value="1"/>
</dbReference>
<gene>
    <name evidence="1" type="ORF">A3B92_00395</name>
</gene>
<name>A0A1G1ZL78_9BACT</name>
<proteinExistence type="predicted"/>
<dbReference type="SUPFAM" id="SSF48295">
    <property type="entry name" value="TrpR-like"/>
    <property type="match status" value="1"/>
</dbReference>
<dbReference type="InterPro" id="IPR038116">
    <property type="entry name" value="TrpR-like_sf"/>
</dbReference>
<dbReference type="GO" id="GO:0003700">
    <property type="term" value="F:DNA-binding transcription factor activity"/>
    <property type="evidence" value="ECO:0007669"/>
    <property type="project" value="InterPro"/>
</dbReference>
<dbReference type="InterPro" id="IPR010921">
    <property type="entry name" value="Trp_repressor/repl_initiator"/>
</dbReference>
<evidence type="ECO:0000313" key="2">
    <source>
        <dbReference type="Proteomes" id="UP000177960"/>
    </source>
</evidence>
<evidence type="ECO:0008006" key="3">
    <source>
        <dbReference type="Google" id="ProtNLM"/>
    </source>
</evidence>